<feature type="compositionally biased region" description="Low complexity" evidence="1">
    <location>
        <begin position="52"/>
        <end position="66"/>
    </location>
</feature>
<feature type="region of interest" description="Disordered" evidence="1">
    <location>
        <begin position="81"/>
        <end position="100"/>
    </location>
</feature>
<dbReference type="AlphaFoldDB" id="A0AAV7QEA4"/>
<feature type="compositionally biased region" description="Basic and acidic residues" evidence="1">
    <location>
        <begin position="89"/>
        <end position="100"/>
    </location>
</feature>
<protein>
    <submittedName>
        <fullName evidence="2">Uncharacterized protein</fullName>
    </submittedName>
</protein>
<reference evidence="2" key="1">
    <citation type="journal article" date="2022" name="bioRxiv">
        <title>Sequencing and chromosome-scale assembly of the giantPleurodeles waltlgenome.</title>
        <authorList>
            <person name="Brown T."/>
            <person name="Elewa A."/>
            <person name="Iarovenko S."/>
            <person name="Subramanian E."/>
            <person name="Araus A.J."/>
            <person name="Petzold A."/>
            <person name="Susuki M."/>
            <person name="Suzuki K.-i.T."/>
            <person name="Hayashi T."/>
            <person name="Toyoda A."/>
            <person name="Oliveira C."/>
            <person name="Osipova E."/>
            <person name="Leigh N.D."/>
            <person name="Simon A."/>
            <person name="Yun M.H."/>
        </authorList>
    </citation>
    <scope>NUCLEOTIDE SEQUENCE</scope>
    <source>
        <strain evidence="2">20211129_DDA</strain>
        <tissue evidence="2">Liver</tissue>
    </source>
</reference>
<gene>
    <name evidence="2" type="ORF">NDU88_003018</name>
</gene>
<accession>A0AAV7QEA4</accession>
<evidence type="ECO:0000313" key="3">
    <source>
        <dbReference type="Proteomes" id="UP001066276"/>
    </source>
</evidence>
<proteinExistence type="predicted"/>
<feature type="region of interest" description="Disordered" evidence="1">
    <location>
        <begin position="1"/>
        <end position="72"/>
    </location>
</feature>
<sequence>MPESISDGAAMQAESQGPWRRNTRTGLTRPPAQGQARWRRYCPAGDASTTWPSPASAGKAPAPADPTTGSAVSLMGTRSWSAAPLPAQGDRHVPDSRCRESRRQQIFVRPRVELFTKRLLRLPS</sequence>
<organism evidence="2 3">
    <name type="scientific">Pleurodeles waltl</name>
    <name type="common">Iberian ribbed newt</name>
    <dbReference type="NCBI Taxonomy" id="8319"/>
    <lineage>
        <taxon>Eukaryota</taxon>
        <taxon>Metazoa</taxon>
        <taxon>Chordata</taxon>
        <taxon>Craniata</taxon>
        <taxon>Vertebrata</taxon>
        <taxon>Euteleostomi</taxon>
        <taxon>Amphibia</taxon>
        <taxon>Batrachia</taxon>
        <taxon>Caudata</taxon>
        <taxon>Salamandroidea</taxon>
        <taxon>Salamandridae</taxon>
        <taxon>Pleurodelinae</taxon>
        <taxon>Pleurodeles</taxon>
    </lineage>
</organism>
<dbReference type="EMBL" id="JANPWB010000010">
    <property type="protein sequence ID" value="KAJ1136603.1"/>
    <property type="molecule type" value="Genomic_DNA"/>
</dbReference>
<evidence type="ECO:0000313" key="2">
    <source>
        <dbReference type="EMBL" id="KAJ1136603.1"/>
    </source>
</evidence>
<comment type="caution">
    <text evidence="2">The sequence shown here is derived from an EMBL/GenBank/DDBJ whole genome shotgun (WGS) entry which is preliminary data.</text>
</comment>
<dbReference type="Proteomes" id="UP001066276">
    <property type="component" value="Chromosome 6"/>
</dbReference>
<keyword evidence="3" id="KW-1185">Reference proteome</keyword>
<evidence type="ECO:0000256" key="1">
    <source>
        <dbReference type="SAM" id="MobiDB-lite"/>
    </source>
</evidence>
<name>A0AAV7QEA4_PLEWA</name>